<evidence type="ECO:0000256" key="1">
    <source>
        <dbReference type="ARBA" id="ARBA00005067"/>
    </source>
</evidence>
<dbReference type="Proteomes" id="UP000005695">
    <property type="component" value="Unassembled WGS sequence"/>
</dbReference>
<keyword evidence="8" id="KW-0057">Aromatic amino acid biosynthesis</keyword>
<comment type="catalytic activity">
    <reaction evidence="9">
        <text>prephenate + NAD(+) = 3-(4-hydroxyphenyl)pyruvate + CO2 + NADH</text>
        <dbReference type="Rhea" id="RHEA:13869"/>
        <dbReference type="ChEBI" id="CHEBI:16526"/>
        <dbReference type="ChEBI" id="CHEBI:29934"/>
        <dbReference type="ChEBI" id="CHEBI:36242"/>
        <dbReference type="ChEBI" id="CHEBI:57540"/>
        <dbReference type="ChEBI" id="CHEBI:57945"/>
        <dbReference type="EC" id="1.3.1.12"/>
    </reaction>
</comment>
<keyword evidence="6 11" id="KW-0560">Oxidoreductase</keyword>
<dbReference type="EC" id="1.3.1.12" evidence="3"/>
<comment type="caution">
    <text evidence="11">The sequence shown here is derived from an EMBL/GenBank/DDBJ whole genome shotgun (WGS) entry which is preliminary data.</text>
</comment>
<dbReference type="Gene3D" id="3.40.50.720">
    <property type="entry name" value="NAD(P)-binding Rossmann-like Domain"/>
    <property type="match status" value="1"/>
</dbReference>
<dbReference type="GO" id="GO:0008977">
    <property type="term" value="F:prephenate dehydrogenase (NAD+) activity"/>
    <property type="evidence" value="ECO:0007669"/>
    <property type="project" value="UniProtKB-EC"/>
</dbReference>
<evidence type="ECO:0000256" key="2">
    <source>
        <dbReference type="ARBA" id="ARBA00007964"/>
    </source>
</evidence>
<dbReference type="SUPFAM" id="SSF51735">
    <property type="entry name" value="NAD(P)-binding Rossmann-fold domains"/>
    <property type="match status" value="1"/>
</dbReference>
<comment type="similarity">
    <text evidence="2">Belongs to the prephenate/arogenate dehydrogenase family.</text>
</comment>
<reference evidence="11" key="2">
    <citation type="submission" date="2006-05" db="EMBL/GenBank/DDBJ databases">
        <title>Sequencing of the draft genome and assembly of Desulfuromonas acetoxidans DSM 684.</title>
        <authorList>
            <consortium name="US DOE Joint Genome Institute (JGI-PGF)"/>
            <person name="Copeland A."/>
            <person name="Lucas S."/>
            <person name="Lapidus A."/>
            <person name="Barry K."/>
            <person name="Detter J.C."/>
            <person name="Glavina del Rio T."/>
            <person name="Hammon N."/>
            <person name="Israni S."/>
            <person name="Dalin E."/>
            <person name="Tice H."/>
            <person name="Bruce D."/>
            <person name="Pitluck S."/>
            <person name="Richardson P."/>
        </authorList>
    </citation>
    <scope>NUCLEOTIDE SEQUENCE [LARGE SCALE GENOMIC DNA]</scope>
    <source>
        <strain evidence="11">DSM 684</strain>
    </source>
</reference>
<dbReference type="PANTHER" id="PTHR21363">
    <property type="entry name" value="PREPHENATE DEHYDROGENASE"/>
    <property type="match status" value="1"/>
</dbReference>
<proteinExistence type="inferred from homology"/>
<keyword evidence="7" id="KW-0520">NAD</keyword>
<dbReference type="GO" id="GO:0070403">
    <property type="term" value="F:NAD+ binding"/>
    <property type="evidence" value="ECO:0007669"/>
    <property type="project" value="InterPro"/>
</dbReference>
<comment type="pathway">
    <text evidence="1">Amino-acid biosynthesis; L-tyrosine biosynthesis; (4-hydroxyphenyl)pyruvate from prephenate (NAD(+) route): step 1/1.</text>
</comment>
<dbReference type="Gene3D" id="1.10.3660.10">
    <property type="entry name" value="6-phosphogluconate dehydrogenase C-terminal like domain"/>
    <property type="match status" value="1"/>
</dbReference>
<dbReference type="EMBL" id="AAEW02000006">
    <property type="protein sequence ID" value="EAT16268.1"/>
    <property type="molecule type" value="Genomic_DNA"/>
</dbReference>
<evidence type="ECO:0000256" key="8">
    <source>
        <dbReference type="ARBA" id="ARBA00023141"/>
    </source>
</evidence>
<evidence type="ECO:0000256" key="7">
    <source>
        <dbReference type="ARBA" id="ARBA00023027"/>
    </source>
</evidence>
<evidence type="ECO:0000256" key="6">
    <source>
        <dbReference type="ARBA" id="ARBA00023002"/>
    </source>
</evidence>
<protein>
    <recommendedName>
        <fullName evidence="3">prephenate dehydrogenase</fullName>
        <ecNumber evidence="3">1.3.1.12</ecNumber>
    </recommendedName>
</protein>
<dbReference type="Pfam" id="PF02153">
    <property type="entry name" value="PDH_N"/>
    <property type="match status" value="1"/>
</dbReference>
<dbReference type="AlphaFoldDB" id="Q1K0U0"/>
<dbReference type="PANTHER" id="PTHR21363:SF0">
    <property type="entry name" value="PREPHENATE DEHYDROGENASE [NADP(+)]"/>
    <property type="match status" value="1"/>
</dbReference>
<dbReference type="FunFam" id="3.40.50.720:FF:000208">
    <property type="entry name" value="Prephenate dehydrogenase"/>
    <property type="match status" value="1"/>
</dbReference>
<keyword evidence="4" id="KW-0827">Tyrosine biosynthesis</keyword>
<evidence type="ECO:0000313" key="11">
    <source>
        <dbReference type="EMBL" id="EAT16268.1"/>
    </source>
</evidence>
<organism evidence="11 12">
    <name type="scientific">Desulfuromonas acetoxidans (strain DSM 684 / 11070)</name>
    <dbReference type="NCBI Taxonomy" id="281689"/>
    <lineage>
        <taxon>Bacteria</taxon>
        <taxon>Pseudomonadati</taxon>
        <taxon>Thermodesulfobacteriota</taxon>
        <taxon>Desulfuromonadia</taxon>
        <taxon>Desulfuromonadales</taxon>
        <taxon>Desulfuromonadaceae</taxon>
        <taxon>Desulfuromonas</taxon>
    </lineage>
</organism>
<accession>Q1K0U0</accession>
<keyword evidence="12" id="KW-1185">Reference proteome</keyword>
<reference evidence="11" key="1">
    <citation type="submission" date="2006-05" db="EMBL/GenBank/DDBJ databases">
        <title>Annotation of the draft genome assembly of Desulfuromonas acetoxidans DSM 684.</title>
        <authorList>
            <consortium name="US DOE Joint Genome Institute (JGI-ORNL)"/>
            <person name="Larimer F."/>
            <person name="Land M."/>
            <person name="Hauser L."/>
        </authorList>
    </citation>
    <scope>NUCLEOTIDE SEQUENCE [LARGE SCALE GENOMIC DNA]</scope>
    <source>
        <strain evidence="11">DSM 684</strain>
    </source>
</reference>
<name>Q1K0U0_DESA6</name>
<gene>
    <name evidence="11" type="ORF">Dace_1732</name>
</gene>
<dbReference type="InterPro" id="IPR036291">
    <property type="entry name" value="NAD(P)-bd_dom_sf"/>
</dbReference>
<dbReference type="GO" id="GO:0004665">
    <property type="term" value="F:prephenate dehydrogenase (NADP+) activity"/>
    <property type="evidence" value="ECO:0007669"/>
    <property type="project" value="InterPro"/>
</dbReference>
<evidence type="ECO:0000259" key="10">
    <source>
        <dbReference type="PROSITE" id="PS51176"/>
    </source>
</evidence>
<dbReference type="Pfam" id="PF20463">
    <property type="entry name" value="PDH_C"/>
    <property type="match status" value="1"/>
</dbReference>
<evidence type="ECO:0000256" key="5">
    <source>
        <dbReference type="ARBA" id="ARBA00022605"/>
    </source>
</evidence>
<dbReference type="InterPro" id="IPR046825">
    <property type="entry name" value="PDH_C"/>
</dbReference>
<dbReference type="InterPro" id="IPR008927">
    <property type="entry name" value="6-PGluconate_DH-like_C_sf"/>
</dbReference>
<dbReference type="GO" id="GO:0006571">
    <property type="term" value="P:tyrosine biosynthetic process"/>
    <property type="evidence" value="ECO:0007669"/>
    <property type="project" value="UniProtKB-KW"/>
</dbReference>
<dbReference type="PROSITE" id="PS51176">
    <property type="entry name" value="PDH_ADH"/>
    <property type="match status" value="1"/>
</dbReference>
<feature type="domain" description="Prephenate/arogenate dehydrogenase" evidence="10">
    <location>
        <begin position="7"/>
        <end position="294"/>
    </location>
</feature>
<evidence type="ECO:0000256" key="9">
    <source>
        <dbReference type="ARBA" id="ARBA00049260"/>
    </source>
</evidence>
<dbReference type="InterPro" id="IPR046826">
    <property type="entry name" value="PDH_N"/>
</dbReference>
<dbReference type="InterPro" id="IPR050812">
    <property type="entry name" value="Preph/Arog_dehydrog"/>
</dbReference>
<dbReference type="SUPFAM" id="SSF48179">
    <property type="entry name" value="6-phosphogluconate dehydrogenase C-terminal domain-like"/>
    <property type="match status" value="1"/>
</dbReference>
<dbReference type="RefSeq" id="WP_005999547.1">
    <property type="nucleotide sequence ID" value="NZ_AAEW02000006.1"/>
</dbReference>
<keyword evidence="5" id="KW-0028">Amino-acid biosynthesis</keyword>
<dbReference type="OrthoDB" id="9802008at2"/>
<dbReference type="FunFam" id="1.10.3660.10:FF:000003">
    <property type="entry name" value="Prephenate dehydrogenase"/>
    <property type="match status" value="1"/>
</dbReference>
<sequence length="294" mass="32013">MNGFYLHKIAIVGVGLIGGSFALALKRAGVVARVSGWDADRNNLHLAHELQVIDQLPSTLAQAVDGAELVMLAVPVGAMESAAREVIPLMASGAILTDSGSVKQCVVECLEPLALQHGVRYVAGHPISGTERSGASAAFAELYQGKRCILTPTAQSDVAALDTVTLAWQAAGSEVVTMDVLKHDRILAAISHLPHMIAYSLVNSVSDYDRYDENILDYSAGGFRDFTRIASSDPIMWRDIALTNKDSLIEMIDQFEEFLGELKNDIQQADGERLYEFFRRSKITRDALLKPKVR</sequence>
<dbReference type="InterPro" id="IPR003099">
    <property type="entry name" value="Prephen_DH"/>
</dbReference>
<evidence type="ECO:0000313" key="12">
    <source>
        <dbReference type="Proteomes" id="UP000005695"/>
    </source>
</evidence>
<evidence type="ECO:0000256" key="4">
    <source>
        <dbReference type="ARBA" id="ARBA00022498"/>
    </source>
</evidence>
<evidence type="ECO:0000256" key="3">
    <source>
        <dbReference type="ARBA" id="ARBA00012068"/>
    </source>
</evidence>